<dbReference type="GeneID" id="56038495"/>
<dbReference type="Proteomes" id="UP000509626">
    <property type="component" value="Chromosome"/>
</dbReference>
<keyword evidence="3" id="KW-1185">Reference proteome</keyword>
<proteinExistence type="predicted"/>
<protein>
    <submittedName>
        <fullName evidence="2">DUF3225 domain-containing protein</fullName>
    </submittedName>
</protein>
<dbReference type="Pfam" id="PF13474">
    <property type="entry name" value="SnoaL_3"/>
    <property type="match status" value="1"/>
</dbReference>
<dbReference type="RefSeq" id="WP_179269273.1">
    <property type="nucleotide sequence ID" value="NZ_CP058579.1"/>
</dbReference>
<evidence type="ECO:0000313" key="2">
    <source>
        <dbReference type="EMBL" id="QLG62688.1"/>
    </source>
</evidence>
<sequence>MTPEETVRSYYDALRAGDPLAGFFVESPEIVKFGIGERLRGYGEIARGLREQTRTTEDWTVESRALRVVVREDHAAFSDDVRMEWYDTDSLGERAFDARWSGTLTRVDDGEWKFLGMHVSAGVEG</sequence>
<name>A0A7D5LBM5_9EURY</name>
<dbReference type="InterPro" id="IPR037401">
    <property type="entry name" value="SnoaL-like"/>
</dbReference>
<evidence type="ECO:0000259" key="1">
    <source>
        <dbReference type="Pfam" id="PF13474"/>
    </source>
</evidence>
<dbReference type="Gene3D" id="3.10.450.50">
    <property type="match status" value="1"/>
</dbReference>
<dbReference type="OrthoDB" id="224281at2157"/>
<organism evidence="2 3">
    <name type="scientific">Halorarum salinum</name>
    <dbReference type="NCBI Taxonomy" id="2743089"/>
    <lineage>
        <taxon>Archaea</taxon>
        <taxon>Methanobacteriati</taxon>
        <taxon>Methanobacteriota</taxon>
        <taxon>Stenosarchaea group</taxon>
        <taxon>Halobacteria</taxon>
        <taxon>Halobacteriales</taxon>
        <taxon>Haloferacaceae</taxon>
        <taxon>Halorarum</taxon>
    </lineage>
</organism>
<dbReference type="InterPro" id="IPR032710">
    <property type="entry name" value="NTF2-like_dom_sf"/>
</dbReference>
<reference evidence="2 3" key="1">
    <citation type="submission" date="2020-06" db="EMBL/GenBank/DDBJ databases">
        <title>NJ-3-1, isolated from saline soil.</title>
        <authorList>
            <person name="Cui H.L."/>
            <person name="Shi X."/>
        </authorList>
    </citation>
    <scope>NUCLEOTIDE SEQUENCE [LARGE SCALE GENOMIC DNA]</scope>
    <source>
        <strain evidence="2 3">NJ-3-1</strain>
    </source>
</reference>
<feature type="domain" description="SnoaL-like" evidence="1">
    <location>
        <begin position="5"/>
        <end position="123"/>
    </location>
</feature>
<dbReference type="AlphaFoldDB" id="A0A7D5LBM5"/>
<accession>A0A7D5LBM5</accession>
<evidence type="ECO:0000313" key="3">
    <source>
        <dbReference type="Proteomes" id="UP000509626"/>
    </source>
</evidence>
<gene>
    <name evidence="2" type="ORF">HUG12_13510</name>
</gene>
<dbReference type="EMBL" id="CP058579">
    <property type="protein sequence ID" value="QLG62688.1"/>
    <property type="molecule type" value="Genomic_DNA"/>
</dbReference>
<dbReference type="KEGG" id="halu:HUG12_13510"/>
<dbReference type="SUPFAM" id="SSF54427">
    <property type="entry name" value="NTF2-like"/>
    <property type="match status" value="1"/>
</dbReference>